<proteinExistence type="predicted"/>
<reference evidence="1" key="1">
    <citation type="submission" date="2019-06" db="EMBL/GenBank/DDBJ databases">
        <title>Pseudomonas-derived Butenolides : (Bio)synthesis of Styrolides.</title>
        <authorList>
            <person name="Klapper M."/>
            <person name="Chowdhury S."/>
            <person name="Stallforth P."/>
        </authorList>
    </citation>
    <scope>NUCLEOTIDE SEQUENCE [LARGE SCALE GENOMIC DNA]</scope>
    <source>
        <strain evidence="1">EC-S101</strain>
    </source>
</reference>
<comment type="caution">
    <text evidence="1">The sequence shown here is derived from an EMBL/GenBank/DDBJ whole genome shotgun (WGS) entry which is preliminary data.</text>
</comment>
<keyword evidence="2" id="KW-1185">Reference proteome</keyword>
<organism evidence="1 2">
    <name type="scientific">Pseudomonas jessenii</name>
    <dbReference type="NCBI Taxonomy" id="77298"/>
    <lineage>
        <taxon>Bacteria</taxon>
        <taxon>Pseudomonadati</taxon>
        <taxon>Pseudomonadota</taxon>
        <taxon>Gammaproteobacteria</taxon>
        <taxon>Pseudomonadales</taxon>
        <taxon>Pseudomonadaceae</taxon>
        <taxon>Pseudomonas</taxon>
    </lineage>
</organism>
<dbReference type="RefSeq" id="WP_139053747.1">
    <property type="nucleotide sequence ID" value="NZ_VDDB01000003.1"/>
</dbReference>
<name>A0A5C4L2N2_PSEJE</name>
<evidence type="ECO:0000313" key="2">
    <source>
        <dbReference type="Proteomes" id="UP000306272"/>
    </source>
</evidence>
<protein>
    <recommendedName>
        <fullName evidence="3">Apea-like HEPN domain-containing protein</fullName>
    </recommendedName>
</protein>
<accession>A0A5C4L2N2</accession>
<dbReference type="EMBL" id="VDDB01000003">
    <property type="protein sequence ID" value="TNB99826.1"/>
    <property type="molecule type" value="Genomic_DNA"/>
</dbReference>
<dbReference type="Proteomes" id="UP000306272">
    <property type="component" value="Unassembled WGS sequence"/>
</dbReference>
<sequence>MIFKNIKRWKVCKDTEGLLFLAQRLDELLWDYTLDSYKPSSLNAPFLCKEALSLIQDIESGLIDEANLKHVLEELSWSIQHDPIAQELLDLQVNAYLPTTYENLILPALKRKLDVLERSLTPYRYLHRCFDALMMAVQDTHKKTIDLIVKNIITTLINIGISKKSLYEKTQNYFFTSDGPPIEDCNILATFLKEIYPQPRRFIVYHVASDLICQIKDSIKAFNMEIIEELPQEVQALALKHNMLKSPSQCYVVVNAIKEFDIYSAQEAASTRLDQVSDLFTLFHHRQQINYESTAIVTSSSGGILAAVTITKGAMDKPFDLPADKASKDLNRLVKSIGLNGSSFERFNRVADLHGVCVATDIVENQLVNLWTALETLIPTRMKGAKVANVVEAMIPFLMTTYFNRIIGRLGHDLITWKRWTIKSILNRVPDTVGGSVTQKLLALLCVQTNQPLRDELYTALGDFHLLRFRIFSIAKIFSSPNSTKKALEKHEKLVRWQIRRIYRTRNLIVHSGAKPTFIHGLVENGHDYLDLILFEIMKFACGDYRTSTLEQAFDLATMKYEKFSNQLSETDSFDALNCQFLGSNKNALADISRQPWGKEPESL</sequence>
<evidence type="ECO:0000313" key="1">
    <source>
        <dbReference type="EMBL" id="TNB99826.1"/>
    </source>
</evidence>
<dbReference type="AlphaFoldDB" id="A0A5C4L2N2"/>
<gene>
    <name evidence="1" type="ORF">FHG55_03680</name>
</gene>
<evidence type="ECO:0008006" key="3">
    <source>
        <dbReference type="Google" id="ProtNLM"/>
    </source>
</evidence>